<dbReference type="Proteomes" id="UP000334820">
    <property type="component" value="Unassembled WGS sequence"/>
</dbReference>
<accession>A0A5J4K6Y2</accession>
<dbReference type="EMBL" id="BKZV01000001">
    <property type="protein sequence ID" value="GER82430.1"/>
    <property type="molecule type" value="Genomic_DNA"/>
</dbReference>
<organism evidence="1 2">
    <name type="scientific">Thermogemmatispora aurantia</name>
    <dbReference type="NCBI Taxonomy" id="2045279"/>
    <lineage>
        <taxon>Bacteria</taxon>
        <taxon>Bacillati</taxon>
        <taxon>Chloroflexota</taxon>
        <taxon>Ktedonobacteria</taxon>
        <taxon>Thermogemmatisporales</taxon>
        <taxon>Thermogemmatisporaceae</taxon>
        <taxon>Thermogemmatispora</taxon>
    </lineage>
</organism>
<evidence type="ECO:0000313" key="2">
    <source>
        <dbReference type="Proteomes" id="UP000334820"/>
    </source>
</evidence>
<keyword evidence="2" id="KW-1185">Reference proteome</keyword>
<comment type="caution">
    <text evidence="1">The sequence shown here is derived from an EMBL/GenBank/DDBJ whole genome shotgun (WGS) entry which is preliminary data.</text>
</comment>
<reference evidence="1 2" key="1">
    <citation type="journal article" date="2019" name="Int. J. Syst. Evol. Microbiol.">
        <title>Thermogemmatispora aurantia sp. nov. and Thermogemmatispora argillosa sp. nov., within the class Ktedonobacteria, and emended description of the genus Thermogemmatispora.</title>
        <authorList>
            <person name="Zheng Y."/>
            <person name="Wang C.M."/>
            <person name="Sakai Y."/>
            <person name="Abe K."/>
            <person name="Yokota A."/>
            <person name="Yabe S."/>
        </authorList>
    </citation>
    <scope>NUCLEOTIDE SEQUENCE [LARGE SCALE GENOMIC DNA]</scope>
    <source>
        <strain evidence="1 2">A1-2</strain>
    </source>
</reference>
<gene>
    <name evidence="1" type="ORF">KTAU_10670</name>
</gene>
<dbReference type="AlphaFoldDB" id="A0A5J4K6Y2"/>
<protein>
    <submittedName>
        <fullName evidence="1">Uncharacterized protein</fullName>
    </submittedName>
</protein>
<sequence length="42" mass="4673">MLADEQALAGRVLTRRAKLLNRNKVRRAAQIEAGKEAPGPFR</sequence>
<proteinExistence type="predicted"/>
<name>A0A5J4K6Y2_9CHLR</name>
<evidence type="ECO:0000313" key="1">
    <source>
        <dbReference type="EMBL" id="GER82430.1"/>
    </source>
</evidence>